<proteinExistence type="predicted"/>
<dbReference type="eggNOG" id="COG3547">
    <property type="taxonomic scope" value="Bacteria"/>
</dbReference>
<name>D6S895_FINMA</name>
<evidence type="ECO:0000313" key="2">
    <source>
        <dbReference type="EMBL" id="EFH93023.1"/>
    </source>
</evidence>
<feature type="domain" description="Transposase IS110-like N-terminal" evidence="1">
    <location>
        <begin position="1"/>
        <end position="106"/>
    </location>
</feature>
<sequence>MEATGKYHLPILYELKDRGYFVTVINPLKMKQYCRALNFRKAKNDKMDAKQIAEYGLMYWKELEEYKVDEENYRVLKELNRNYQHYMELRIDQMNYIDQTIHQTFPGIKKLILHNSGDFSKDKLLDFSEKWWHKDLVLEKTEEEFIEEYKRWAKEKRYHPNANKAKAIYQLAEDSISTQPSHNTKIETNIREGINLIKQINQILNRILSQMIEISEPLEEYQ</sequence>
<protein>
    <submittedName>
        <fullName evidence="2">Transposase</fullName>
    </submittedName>
</protein>
<accession>D6S895</accession>
<dbReference type="PANTHER" id="PTHR33055">
    <property type="entry name" value="TRANSPOSASE FOR INSERTION SEQUENCE ELEMENT IS1111A"/>
    <property type="match status" value="1"/>
</dbReference>
<dbReference type="InterPro" id="IPR002525">
    <property type="entry name" value="Transp_IS110-like_N"/>
</dbReference>
<dbReference type="GO" id="GO:0003677">
    <property type="term" value="F:DNA binding"/>
    <property type="evidence" value="ECO:0007669"/>
    <property type="project" value="InterPro"/>
</dbReference>
<comment type="caution">
    <text evidence="2">The sequence shown here is derived from an EMBL/GenBank/DDBJ whole genome shotgun (WGS) entry which is preliminary data.</text>
</comment>
<organism evidence="2">
    <name type="scientific">Finegoldia magna ATCC 53516</name>
    <dbReference type="NCBI Taxonomy" id="525282"/>
    <lineage>
        <taxon>Bacteria</taxon>
        <taxon>Bacillati</taxon>
        <taxon>Bacillota</taxon>
        <taxon>Tissierellia</taxon>
        <taxon>Tissierellales</taxon>
        <taxon>Peptoniphilaceae</taxon>
        <taxon>Finegoldia</taxon>
    </lineage>
</organism>
<dbReference type="GO" id="GO:0006313">
    <property type="term" value="P:DNA transposition"/>
    <property type="evidence" value="ECO:0007669"/>
    <property type="project" value="InterPro"/>
</dbReference>
<dbReference type="EMBL" id="ACHM02000002">
    <property type="protein sequence ID" value="EFH93023.1"/>
    <property type="molecule type" value="Genomic_DNA"/>
</dbReference>
<gene>
    <name evidence="2" type="ORF">HMPREF0391_10681</name>
</gene>
<dbReference type="Proteomes" id="UP000004063">
    <property type="component" value="Chromosome"/>
</dbReference>
<dbReference type="GO" id="GO:0004803">
    <property type="term" value="F:transposase activity"/>
    <property type="evidence" value="ECO:0007669"/>
    <property type="project" value="InterPro"/>
</dbReference>
<dbReference type="HOGENOM" id="CLU_090639_0_0_9"/>
<dbReference type="AlphaFoldDB" id="D6S895"/>
<reference evidence="2" key="1">
    <citation type="submission" date="2010-05" db="EMBL/GenBank/DDBJ databases">
        <authorList>
            <person name="Muzny D."/>
            <person name="Qin X."/>
            <person name="Buhay C."/>
            <person name="Dugan-Rocha S."/>
            <person name="Ding Y."/>
            <person name="Chen G."/>
            <person name="Hawes A."/>
            <person name="Holder M."/>
            <person name="Jhangiani S."/>
            <person name="Johnson A."/>
            <person name="Khan Z."/>
            <person name="Li Z."/>
            <person name="Liu W."/>
            <person name="Liu X."/>
            <person name="Perez L."/>
            <person name="Shen H."/>
            <person name="Wang Q."/>
            <person name="Watt J."/>
            <person name="Xi L."/>
            <person name="Xin Y."/>
            <person name="Zhou J."/>
            <person name="Deng J."/>
            <person name="Jiang H."/>
            <person name="Liu Y."/>
            <person name="Qu J."/>
            <person name="Song X.-Z."/>
            <person name="Zhang L."/>
            <person name="Villasana D."/>
            <person name="Johnson A."/>
            <person name="Liu J."/>
            <person name="Liyanage D."/>
            <person name="Lorensuhewa L."/>
            <person name="Robinson T."/>
            <person name="Song A."/>
            <person name="Song B.-B."/>
            <person name="Dinh H."/>
            <person name="Thornton R."/>
            <person name="Coyle M."/>
            <person name="Francisco L."/>
            <person name="Jackson L."/>
            <person name="Javaid M."/>
            <person name="Korchina V."/>
            <person name="Kovar C."/>
            <person name="Mata R."/>
            <person name="Mathew T."/>
            <person name="Ngo R."/>
            <person name="Nguyen L."/>
            <person name="Nguyen N."/>
            <person name="Okwuonu G."/>
            <person name="Ongeri F."/>
            <person name="Pham C."/>
            <person name="Simmons D."/>
            <person name="Wilczek-Boney K."/>
            <person name="Hale W."/>
            <person name="Jakkamsetti A."/>
            <person name="Pham P."/>
            <person name="Ruth R."/>
            <person name="San Lucas F."/>
            <person name="Warren J."/>
            <person name="Zhang J."/>
            <person name="Zhao Z."/>
            <person name="Zhou C."/>
            <person name="Zhu D."/>
            <person name="Lee S."/>
            <person name="Bess C."/>
            <person name="Blankenburg K."/>
            <person name="Forbes L."/>
            <person name="Fu Q."/>
            <person name="Gubbala S."/>
            <person name="Hirani K."/>
            <person name="Jayaseelan J.C."/>
            <person name="Lara F."/>
            <person name="Munidasa M."/>
            <person name="Palculict T."/>
            <person name="Patil S."/>
            <person name="Pu L.-L."/>
            <person name="Saada N."/>
            <person name="Tang L."/>
            <person name="Weissenberger G."/>
            <person name="Zhu Y."/>
            <person name="Hemphill L."/>
            <person name="Shang Y."/>
            <person name="Youmans B."/>
            <person name="Ayvaz T."/>
            <person name="Ross M."/>
            <person name="Santibanez J."/>
            <person name="Aqrawi P."/>
            <person name="Gross S."/>
            <person name="Joshi V."/>
            <person name="Fowler G."/>
            <person name="Nazareth L."/>
            <person name="Reid J."/>
            <person name="Worley K."/>
            <person name="Petrosino J."/>
            <person name="Highlander S."/>
            <person name="Gibbs R."/>
        </authorList>
    </citation>
    <scope>NUCLEOTIDE SEQUENCE [LARGE SCALE GENOMIC DNA]</scope>
    <source>
        <strain evidence="2">ATCC 53516</strain>
    </source>
</reference>
<dbReference type="Pfam" id="PF01548">
    <property type="entry name" value="DEDD_Tnp_IS110"/>
    <property type="match status" value="1"/>
</dbReference>
<evidence type="ECO:0000259" key="1">
    <source>
        <dbReference type="Pfam" id="PF01548"/>
    </source>
</evidence>
<dbReference type="InterPro" id="IPR047650">
    <property type="entry name" value="Transpos_IS110"/>
</dbReference>
<dbReference type="PANTHER" id="PTHR33055:SF3">
    <property type="entry name" value="PUTATIVE TRANSPOSASE FOR IS117-RELATED"/>
    <property type="match status" value="1"/>
</dbReference>
<dbReference type="STRING" id="525282.HMPREF0391_10681"/>